<keyword evidence="3" id="KW-1185">Reference proteome</keyword>
<name>A0ABR7SYR2_9ACTN</name>
<organism evidence="2 3">
    <name type="scientific">Streptomyces polyasparticus</name>
    <dbReference type="NCBI Taxonomy" id="2767826"/>
    <lineage>
        <taxon>Bacteria</taxon>
        <taxon>Bacillati</taxon>
        <taxon>Actinomycetota</taxon>
        <taxon>Actinomycetes</taxon>
        <taxon>Kitasatosporales</taxon>
        <taxon>Streptomycetaceae</taxon>
        <taxon>Streptomyces</taxon>
    </lineage>
</organism>
<proteinExistence type="predicted"/>
<sequence>MTRGYAEIAATPPSGTPSSLREAYSARYMDDMLQYDDARRYIDMMQGRVLAAVEGFLVEHNVDTEAYREKITVVLNNGIINTGEMSNVQNQPGAVGSQQASGGGT</sequence>
<evidence type="ECO:0000313" key="2">
    <source>
        <dbReference type="EMBL" id="MBC9719408.1"/>
    </source>
</evidence>
<comment type="caution">
    <text evidence="2">The sequence shown here is derived from an EMBL/GenBank/DDBJ whole genome shotgun (WGS) entry which is preliminary data.</text>
</comment>
<dbReference type="EMBL" id="JACTVJ010000041">
    <property type="protein sequence ID" value="MBC9719408.1"/>
    <property type="molecule type" value="Genomic_DNA"/>
</dbReference>
<feature type="compositionally biased region" description="Low complexity" evidence="1">
    <location>
        <begin position="93"/>
        <end position="105"/>
    </location>
</feature>
<dbReference type="Proteomes" id="UP000642284">
    <property type="component" value="Unassembled WGS sequence"/>
</dbReference>
<accession>A0ABR7SYR2</accession>
<evidence type="ECO:0000313" key="3">
    <source>
        <dbReference type="Proteomes" id="UP000642284"/>
    </source>
</evidence>
<evidence type="ECO:0000256" key="1">
    <source>
        <dbReference type="SAM" id="MobiDB-lite"/>
    </source>
</evidence>
<protein>
    <submittedName>
        <fullName evidence="2">Uncharacterized protein</fullName>
    </submittedName>
</protein>
<gene>
    <name evidence="2" type="ORF">H9Y04_43550</name>
</gene>
<feature type="region of interest" description="Disordered" evidence="1">
    <location>
        <begin position="86"/>
        <end position="105"/>
    </location>
</feature>
<reference evidence="2 3" key="1">
    <citation type="submission" date="2020-08" db="EMBL/GenBank/DDBJ databases">
        <title>Genemic of Streptomyces polyaspartic.</title>
        <authorList>
            <person name="Liu W."/>
        </authorList>
    </citation>
    <scope>NUCLEOTIDE SEQUENCE [LARGE SCALE GENOMIC DNA]</scope>
    <source>
        <strain evidence="2 3">TRM66268-LWL</strain>
    </source>
</reference>